<evidence type="ECO:0000259" key="4">
    <source>
        <dbReference type="PROSITE" id="PS50932"/>
    </source>
</evidence>
<accession>A0A1M5X999</accession>
<dbReference type="CDD" id="cd01392">
    <property type="entry name" value="HTH_LacI"/>
    <property type="match status" value="1"/>
</dbReference>
<dbReference type="Gene3D" id="1.10.260.40">
    <property type="entry name" value="lambda repressor-like DNA-binding domains"/>
    <property type="match status" value="1"/>
</dbReference>
<dbReference type="InterPro" id="IPR028082">
    <property type="entry name" value="Peripla_BP_I"/>
</dbReference>
<dbReference type="SMART" id="SM00354">
    <property type="entry name" value="HTH_LACI"/>
    <property type="match status" value="1"/>
</dbReference>
<keyword evidence="1" id="KW-0805">Transcription regulation</keyword>
<keyword evidence="2" id="KW-0238">DNA-binding</keyword>
<dbReference type="AlphaFoldDB" id="A0A1M5X999"/>
<dbReference type="Pfam" id="PF00356">
    <property type="entry name" value="LacI"/>
    <property type="match status" value="1"/>
</dbReference>
<keyword evidence="7" id="KW-1185">Reference proteome</keyword>
<feature type="domain" description="HTH cro/C1-type" evidence="5">
    <location>
        <begin position="2"/>
        <end position="47"/>
    </location>
</feature>
<dbReference type="PANTHER" id="PTHR30146">
    <property type="entry name" value="LACI-RELATED TRANSCRIPTIONAL REPRESSOR"/>
    <property type="match status" value="1"/>
</dbReference>
<evidence type="ECO:0000259" key="5">
    <source>
        <dbReference type="PROSITE" id="PS50943"/>
    </source>
</evidence>
<evidence type="ECO:0000256" key="2">
    <source>
        <dbReference type="ARBA" id="ARBA00023125"/>
    </source>
</evidence>
<evidence type="ECO:0000256" key="1">
    <source>
        <dbReference type="ARBA" id="ARBA00023015"/>
    </source>
</evidence>
<organism evidence="6 7">
    <name type="scientific">Clostridium grantii DSM 8605</name>
    <dbReference type="NCBI Taxonomy" id="1121316"/>
    <lineage>
        <taxon>Bacteria</taxon>
        <taxon>Bacillati</taxon>
        <taxon>Bacillota</taxon>
        <taxon>Clostridia</taxon>
        <taxon>Eubacteriales</taxon>
        <taxon>Clostridiaceae</taxon>
        <taxon>Clostridium</taxon>
    </lineage>
</organism>
<dbReference type="GO" id="GO:0003700">
    <property type="term" value="F:DNA-binding transcription factor activity"/>
    <property type="evidence" value="ECO:0007669"/>
    <property type="project" value="TreeGrafter"/>
</dbReference>
<dbReference type="PANTHER" id="PTHR30146:SF109">
    <property type="entry name" value="HTH-TYPE TRANSCRIPTIONAL REGULATOR GALS"/>
    <property type="match status" value="1"/>
</dbReference>
<keyword evidence="3" id="KW-0804">Transcription</keyword>
<dbReference type="PROSITE" id="PS50943">
    <property type="entry name" value="HTH_CROC1"/>
    <property type="match status" value="1"/>
</dbReference>
<dbReference type="Proteomes" id="UP000184447">
    <property type="component" value="Unassembled WGS sequence"/>
</dbReference>
<evidence type="ECO:0000256" key="3">
    <source>
        <dbReference type="ARBA" id="ARBA00023163"/>
    </source>
</evidence>
<dbReference type="OrthoDB" id="9788209at2"/>
<evidence type="ECO:0000313" key="7">
    <source>
        <dbReference type="Proteomes" id="UP000184447"/>
    </source>
</evidence>
<dbReference type="SUPFAM" id="SSF53822">
    <property type="entry name" value="Periplasmic binding protein-like I"/>
    <property type="match status" value="1"/>
</dbReference>
<reference evidence="6 7" key="1">
    <citation type="submission" date="2016-11" db="EMBL/GenBank/DDBJ databases">
        <authorList>
            <person name="Jaros S."/>
            <person name="Januszkiewicz K."/>
            <person name="Wedrychowicz H."/>
        </authorList>
    </citation>
    <scope>NUCLEOTIDE SEQUENCE [LARGE SCALE GENOMIC DNA]</scope>
    <source>
        <strain evidence="6 7">DSM 8605</strain>
    </source>
</reference>
<dbReference type="InterPro" id="IPR000843">
    <property type="entry name" value="HTH_LacI"/>
</dbReference>
<dbReference type="InterPro" id="IPR010982">
    <property type="entry name" value="Lambda_DNA-bd_dom_sf"/>
</dbReference>
<dbReference type="PRINTS" id="PR00036">
    <property type="entry name" value="HTHLACI"/>
</dbReference>
<evidence type="ECO:0000313" key="6">
    <source>
        <dbReference type="EMBL" id="SHH96138.1"/>
    </source>
</evidence>
<dbReference type="PROSITE" id="PS50932">
    <property type="entry name" value="HTH_LACI_2"/>
    <property type="match status" value="1"/>
</dbReference>
<dbReference type="STRING" id="1121316.SAMN02745207_03447"/>
<name>A0A1M5X999_9CLOT</name>
<dbReference type="SUPFAM" id="SSF47413">
    <property type="entry name" value="lambda repressor-like DNA-binding domains"/>
    <property type="match status" value="1"/>
</dbReference>
<dbReference type="Gene3D" id="3.40.50.2300">
    <property type="match status" value="2"/>
</dbReference>
<dbReference type="CDD" id="cd06294">
    <property type="entry name" value="PBP1_MalR-like"/>
    <property type="match status" value="1"/>
</dbReference>
<dbReference type="RefSeq" id="WP_073339944.1">
    <property type="nucleotide sequence ID" value="NZ_FQXM01000025.1"/>
</dbReference>
<feature type="domain" description="HTH lacI-type" evidence="4">
    <location>
        <begin position="3"/>
        <end position="57"/>
    </location>
</feature>
<gene>
    <name evidence="6" type="ORF">SAMN02745207_03447</name>
</gene>
<dbReference type="InterPro" id="IPR046335">
    <property type="entry name" value="LacI/GalR-like_sensor"/>
</dbReference>
<protein>
    <submittedName>
        <fullName evidence="6">Transcriptional regulator, LacI family</fullName>
    </submittedName>
</protein>
<dbReference type="PROSITE" id="PS00356">
    <property type="entry name" value="HTH_LACI_1"/>
    <property type="match status" value="1"/>
</dbReference>
<dbReference type="Pfam" id="PF13377">
    <property type="entry name" value="Peripla_BP_3"/>
    <property type="match status" value="1"/>
</dbReference>
<proteinExistence type="predicted"/>
<dbReference type="InterPro" id="IPR001387">
    <property type="entry name" value="Cro/C1-type_HTH"/>
</dbReference>
<dbReference type="GO" id="GO:0000976">
    <property type="term" value="F:transcription cis-regulatory region binding"/>
    <property type="evidence" value="ECO:0007669"/>
    <property type="project" value="TreeGrafter"/>
</dbReference>
<sequence>MKITIKEVAEVAGVSPSTVSRVISNSNRISEDTKVRVRNIMEELGYHPNAIARSLVSKSTKTIGVVMPQSTEIAILNPFFPQALSGVSAAAHKQDYCIVLSTGSTEDEQLKSIKDIVMSGRVDGVILMYSSTENKILDFLREIKMPILLIGKPLDNKGVLFVDNDNVAAAYKVTQGFINRGHTKIAYISGKFEFVVSLDRLDGYRNALWDNKLEFNRDYIVSVDYLKDEGYAAMNQLLQLKDRPTAVIVTDDAIAFGVIEALKDADVKIPEEIEIISFNNVPLSKFTNPKLSSVDVNAYQLGYKSGELLINNINNIEGVEKSFIVQTKIIYRESSKR</sequence>
<dbReference type="EMBL" id="FQXM01000025">
    <property type="protein sequence ID" value="SHH96138.1"/>
    <property type="molecule type" value="Genomic_DNA"/>
</dbReference>